<feature type="non-terminal residue" evidence="2">
    <location>
        <position position="106"/>
    </location>
</feature>
<dbReference type="AlphaFoldDB" id="A0A835Y4C6"/>
<organism evidence="2 3">
    <name type="scientific">Edaphochlamys debaryana</name>
    <dbReference type="NCBI Taxonomy" id="47281"/>
    <lineage>
        <taxon>Eukaryota</taxon>
        <taxon>Viridiplantae</taxon>
        <taxon>Chlorophyta</taxon>
        <taxon>core chlorophytes</taxon>
        <taxon>Chlorophyceae</taxon>
        <taxon>CS clade</taxon>
        <taxon>Chlamydomonadales</taxon>
        <taxon>Chlamydomonadales incertae sedis</taxon>
        <taxon>Edaphochlamys</taxon>
    </lineage>
</organism>
<name>A0A835Y4C6_9CHLO</name>
<sequence length="106" mass="11160">MTRLLEPPFLEPSPRGDGPAARGPIPGPDRVNREGSRLQPRGFVVDSQRGQHQPAITGWPQTAGPIAEAQEQYSAFAADTALAQRLLAGGPPLNFLDAASAMSSTT</sequence>
<keyword evidence="3" id="KW-1185">Reference proteome</keyword>
<proteinExistence type="predicted"/>
<dbReference type="Proteomes" id="UP000612055">
    <property type="component" value="Unassembled WGS sequence"/>
</dbReference>
<evidence type="ECO:0000256" key="1">
    <source>
        <dbReference type="SAM" id="MobiDB-lite"/>
    </source>
</evidence>
<comment type="caution">
    <text evidence="2">The sequence shown here is derived from an EMBL/GenBank/DDBJ whole genome shotgun (WGS) entry which is preliminary data.</text>
</comment>
<reference evidence="2" key="1">
    <citation type="journal article" date="2020" name="bioRxiv">
        <title>Comparative genomics of Chlamydomonas.</title>
        <authorList>
            <person name="Craig R.J."/>
            <person name="Hasan A.R."/>
            <person name="Ness R.W."/>
            <person name="Keightley P.D."/>
        </authorList>
    </citation>
    <scope>NUCLEOTIDE SEQUENCE</scope>
    <source>
        <strain evidence="2">CCAP 11/70</strain>
    </source>
</reference>
<protein>
    <submittedName>
        <fullName evidence="2">Uncharacterized protein</fullName>
    </submittedName>
</protein>
<evidence type="ECO:0000313" key="2">
    <source>
        <dbReference type="EMBL" id="KAG2495751.1"/>
    </source>
</evidence>
<accession>A0A835Y4C6</accession>
<evidence type="ECO:0000313" key="3">
    <source>
        <dbReference type="Proteomes" id="UP000612055"/>
    </source>
</evidence>
<feature type="region of interest" description="Disordered" evidence="1">
    <location>
        <begin position="1"/>
        <end position="61"/>
    </location>
</feature>
<dbReference type="EMBL" id="JAEHOE010000022">
    <property type="protein sequence ID" value="KAG2495751.1"/>
    <property type="molecule type" value="Genomic_DNA"/>
</dbReference>
<gene>
    <name evidence="2" type="ORF">HYH03_006000</name>
</gene>